<dbReference type="EMBL" id="QFPP01000007">
    <property type="protein sequence ID" value="PZQ77954.1"/>
    <property type="molecule type" value="Genomic_DNA"/>
</dbReference>
<dbReference type="Proteomes" id="UP000249135">
    <property type="component" value="Unassembled WGS sequence"/>
</dbReference>
<sequence length="111" mass="12405">MASDVVQELGCRLDQARNAMDNAVRFGWLKNVRACAPHRPAVYVITAEGRERANFVPKAELRRRDAQIRIKARAESKSERMRAAAGPRRTKTTVEIAIRNTPNSVFALGAM</sequence>
<gene>
    <name evidence="1" type="ORF">DI563_01995</name>
</gene>
<protein>
    <submittedName>
        <fullName evidence="1">Uncharacterized protein</fullName>
    </submittedName>
</protein>
<evidence type="ECO:0000313" key="2">
    <source>
        <dbReference type="Proteomes" id="UP000249135"/>
    </source>
</evidence>
<organism evidence="1 2">
    <name type="scientific">Variovorax paradoxus</name>
    <dbReference type="NCBI Taxonomy" id="34073"/>
    <lineage>
        <taxon>Bacteria</taxon>
        <taxon>Pseudomonadati</taxon>
        <taxon>Pseudomonadota</taxon>
        <taxon>Betaproteobacteria</taxon>
        <taxon>Burkholderiales</taxon>
        <taxon>Comamonadaceae</taxon>
        <taxon>Variovorax</taxon>
    </lineage>
</organism>
<comment type="caution">
    <text evidence="1">The sequence shown here is derived from an EMBL/GenBank/DDBJ whole genome shotgun (WGS) entry which is preliminary data.</text>
</comment>
<accession>A0A2W5QLW6</accession>
<reference evidence="1 2" key="1">
    <citation type="submission" date="2017-08" db="EMBL/GenBank/DDBJ databases">
        <title>Infants hospitalized years apart are colonized by the same room-sourced microbial strains.</title>
        <authorList>
            <person name="Brooks B."/>
            <person name="Olm M.R."/>
            <person name="Firek B.A."/>
            <person name="Baker R."/>
            <person name="Thomas B.C."/>
            <person name="Morowitz M.J."/>
            <person name="Banfield J.F."/>
        </authorList>
    </citation>
    <scope>NUCLEOTIDE SEQUENCE [LARGE SCALE GENOMIC DNA]</scope>
    <source>
        <strain evidence="1">S2_005_003_R2_41</strain>
    </source>
</reference>
<evidence type="ECO:0000313" key="1">
    <source>
        <dbReference type="EMBL" id="PZQ77954.1"/>
    </source>
</evidence>
<name>A0A2W5QLW6_VARPD</name>
<dbReference type="AlphaFoldDB" id="A0A2W5QLW6"/>
<proteinExistence type="predicted"/>